<protein>
    <submittedName>
        <fullName evidence="1">Uncharacterized protein</fullName>
    </submittedName>
</protein>
<dbReference type="AlphaFoldDB" id="L5KGZ8"/>
<reference evidence="2" key="1">
    <citation type="journal article" date="2013" name="Science">
        <title>Comparative analysis of bat genomes provides insight into the evolution of flight and immunity.</title>
        <authorList>
            <person name="Zhang G."/>
            <person name="Cowled C."/>
            <person name="Shi Z."/>
            <person name="Huang Z."/>
            <person name="Bishop-Lilly K.A."/>
            <person name="Fang X."/>
            <person name="Wynne J.W."/>
            <person name="Xiong Z."/>
            <person name="Baker M.L."/>
            <person name="Zhao W."/>
            <person name="Tachedjian M."/>
            <person name="Zhu Y."/>
            <person name="Zhou P."/>
            <person name="Jiang X."/>
            <person name="Ng J."/>
            <person name="Yang L."/>
            <person name="Wu L."/>
            <person name="Xiao J."/>
            <person name="Feng Y."/>
            <person name="Chen Y."/>
            <person name="Sun X."/>
            <person name="Zhang Y."/>
            <person name="Marsh G.A."/>
            <person name="Crameri G."/>
            <person name="Broder C.C."/>
            <person name="Frey K.G."/>
            <person name="Wang L.F."/>
            <person name="Wang J."/>
        </authorList>
    </citation>
    <scope>NUCLEOTIDE SEQUENCE [LARGE SCALE GENOMIC DNA]</scope>
</reference>
<dbReference type="STRING" id="9402.L5KGZ8"/>
<proteinExistence type="predicted"/>
<organism evidence="1 2">
    <name type="scientific">Pteropus alecto</name>
    <name type="common">Black flying fox</name>
    <dbReference type="NCBI Taxonomy" id="9402"/>
    <lineage>
        <taxon>Eukaryota</taxon>
        <taxon>Metazoa</taxon>
        <taxon>Chordata</taxon>
        <taxon>Craniata</taxon>
        <taxon>Vertebrata</taxon>
        <taxon>Euteleostomi</taxon>
        <taxon>Mammalia</taxon>
        <taxon>Eutheria</taxon>
        <taxon>Laurasiatheria</taxon>
        <taxon>Chiroptera</taxon>
        <taxon>Yinpterochiroptera</taxon>
        <taxon>Pteropodoidea</taxon>
        <taxon>Pteropodidae</taxon>
        <taxon>Pteropodinae</taxon>
        <taxon>Pteropus</taxon>
    </lineage>
</organism>
<evidence type="ECO:0000313" key="1">
    <source>
        <dbReference type="EMBL" id="ELK10041.1"/>
    </source>
</evidence>
<gene>
    <name evidence="1" type="ORF">PAL_GLEAN10015288</name>
</gene>
<dbReference type="InParanoid" id="L5KGZ8"/>
<dbReference type="Proteomes" id="UP000010552">
    <property type="component" value="Unassembled WGS sequence"/>
</dbReference>
<keyword evidence="2" id="KW-1185">Reference proteome</keyword>
<dbReference type="EMBL" id="KB030771">
    <property type="protein sequence ID" value="ELK10041.1"/>
    <property type="molecule type" value="Genomic_DNA"/>
</dbReference>
<sequence>MWQRKAPTDIQDRDVQGAILEPQIQPRPRRAFDVRGPLPPLKAWRQNIQLLERVGKDKKQVGAFHYLLGFIYRSECPSHRPFNSVGELLGFILEPSGAAICLFF</sequence>
<name>L5KGZ8_PTEAL</name>
<accession>L5KGZ8</accession>
<evidence type="ECO:0000313" key="2">
    <source>
        <dbReference type="Proteomes" id="UP000010552"/>
    </source>
</evidence>